<proteinExistence type="predicted"/>
<feature type="region of interest" description="Disordered" evidence="4">
    <location>
        <begin position="108"/>
        <end position="131"/>
    </location>
</feature>
<feature type="region of interest" description="Disordered" evidence="4">
    <location>
        <begin position="15"/>
        <end position="35"/>
    </location>
</feature>
<reference evidence="7" key="1">
    <citation type="submission" date="2003-08" db="EMBL/GenBank/DDBJ databases">
        <authorList>
            <person name="Birren B."/>
            <person name="Nusbaum C."/>
            <person name="Abebe A."/>
            <person name="Abouelleil A."/>
            <person name="Adekoya E."/>
            <person name="Ait-zahra M."/>
            <person name="Allen N."/>
            <person name="Allen T."/>
            <person name="An P."/>
            <person name="Anderson M."/>
            <person name="Anderson S."/>
            <person name="Arachchi H."/>
            <person name="Armbruster J."/>
            <person name="Bachantsang P."/>
            <person name="Baldwin J."/>
            <person name="Barry A."/>
            <person name="Bayul T."/>
            <person name="Blitshsteyn B."/>
            <person name="Bloom T."/>
            <person name="Blye J."/>
            <person name="Boguslavskiy L."/>
            <person name="Borowsky M."/>
            <person name="Boukhgalter B."/>
            <person name="Brunache A."/>
            <person name="Butler J."/>
            <person name="Calixte N."/>
            <person name="Calvo S."/>
            <person name="Camarata J."/>
            <person name="Campo K."/>
            <person name="Chang J."/>
            <person name="Cheshatsang Y."/>
            <person name="Citroen M."/>
            <person name="Collymore A."/>
            <person name="Considine T."/>
            <person name="Cook A."/>
            <person name="Cooke P."/>
            <person name="Corum B."/>
            <person name="Cuomo C."/>
            <person name="David R."/>
            <person name="Dawoe T."/>
            <person name="Degray S."/>
            <person name="Dodge S."/>
            <person name="Dooley K."/>
            <person name="Dorje P."/>
            <person name="Dorjee K."/>
            <person name="Dorris L."/>
            <person name="Duffey N."/>
            <person name="Dupes A."/>
            <person name="Elkins T."/>
            <person name="Engels R."/>
            <person name="Erickson J."/>
            <person name="Farina A."/>
            <person name="Faro S."/>
            <person name="Ferreira P."/>
            <person name="Fischer H."/>
            <person name="Fitzgerald M."/>
            <person name="Foley K."/>
            <person name="Gage D."/>
            <person name="Galagan J."/>
            <person name="Gearin G."/>
            <person name="Gnerre S."/>
            <person name="Gnirke A."/>
            <person name="Goyette A."/>
            <person name="Graham J."/>
            <person name="Grandbois E."/>
            <person name="Gyaltsen K."/>
            <person name="Hafez N."/>
            <person name="Hagopian D."/>
            <person name="Hagos B."/>
            <person name="Hall J."/>
            <person name="Hatcher B."/>
            <person name="Heller A."/>
            <person name="Higgins H."/>
            <person name="Honan T."/>
            <person name="Horn A."/>
            <person name="Houde N."/>
            <person name="Hughes L."/>
            <person name="Hulme W."/>
            <person name="Husby E."/>
            <person name="Iliev I."/>
            <person name="Jaffe D."/>
            <person name="Jones C."/>
            <person name="Kamal M."/>
            <person name="Kamat A."/>
            <person name="Kamvysselis M."/>
            <person name="Karlsson E."/>
            <person name="Kells C."/>
            <person name="Kieu A."/>
            <person name="Kisner P."/>
            <person name="Kodira C."/>
            <person name="Kulbokas E."/>
            <person name="Labutti K."/>
            <person name="Lama D."/>
            <person name="Landers T."/>
            <person name="Leger J."/>
            <person name="Levine S."/>
            <person name="Lewis D."/>
            <person name="Lewis T."/>
            <person name="Lindblad-toh K."/>
            <person name="Liu X."/>
            <person name="Lokyitsang T."/>
            <person name="Lokyitsang Y."/>
            <person name="Lucien O."/>
            <person name="Lui A."/>
            <person name="Ma L.J."/>
            <person name="Mabbitt R."/>
            <person name="Macdonald J."/>
            <person name="Maclean C."/>
            <person name="Major J."/>
            <person name="Manning J."/>
            <person name="Marabella R."/>
            <person name="Maru K."/>
            <person name="Matthews C."/>
            <person name="Mauceli E."/>
            <person name="Mccarthy M."/>
            <person name="Mcdonough S."/>
            <person name="Mcghee T."/>
            <person name="Meldrim J."/>
            <person name="Meneus L."/>
            <person name="Mesirov J."/>
            <person name="Mihalev A."/>
            <person name="Mihova T."/>
            <person name="Mikkelsen T."/>
            <person name="Mlenga V."/>
            <person name="Moru K."/>
            <person name="Mozes J."/>
            <person name="Mulrain L."/>
            <person name="Munson G."/>
            <person name="Naylor J."/>
            <person name="Newes C."/>
            <person name="Nguyen C."/>
            <person name="Nguyen N."/>
            <person name="Nguyen T."/>
            <person name="Nicol R."/>
            <person name="Nielsen C."/>
            <person name="Nizzari M."/>
            <person name="Norbu C."/>
            <person name="Norbu N."/>
            <person name="O'donnell P."/>
            <person name="Okoawo O."/>
            <person name="O'leary S."/>
            <person name="Omotosho B."/>
            <person name="O'neill K."/>
            <person name="Osman S."/>
            <person name="Parker S."/>
            <person name="Perrin D."/>
            <person name="Phunkhang P."/>
            <person name="Piqani B."/>
            <person name="Purcell S."/>
            <person name="Rachupka T."/>
            <person name="Ramasamy U."/>
            <person name="Rameau R."/>
            <person name="Ray V."/>
            <person name="Raymond C."/>
            <person name="Retta R."/>
            <person name="Richardson S."/>
            <person name="Rise C."/>
            <person name="Rodriguez J."/>
            <person name="Rogers J."/>
            <person name="Rogov P."/>
            <person name="Rutman M."/>
            <person name="Schupbach R."/>
            <person name="Seaman C."/>
            <person name="Settipalli S."/>
            <person name="Sharpe T."/>
            <person name="Sheridan J."/>
            <person name="Sherpa N."/>
            <person name="Shi J."/>
            <person name="Smirnov S."/>
            <person name="Smith C."/>
            <person name="Sougnez C."/>
            <person name="Spencer B."/>
            <person name="Stalker J."/>
            <person name="Stange-thomann N."/>
            <person name="Stavropoulos S."/>
            <person name="Stetson K."/>
            <person name="Stone C."/>
            <person name="Stone S."/>
            <person name="Stubbs M."/>
            <person name="Talamas J."/>
            <person name="Tchuinga P."/>
            <person name="Tenzing P."/>
            <person name="Tesfaye S."/>
            <person name="Theodore J."/>
            <person name="Thoulutsang Y."/>
            <person name="Topham K."/>
            <person name="Towey S."/>
            <person name="Tsamla T."/>
            <person name="Tsomo N."/>
            <person name="Vallee D."/>
            <person name="Vassiliev H."/>
            <person name="Venkataraman V."/>
            <person name="Vinson J."/>
            <person name="Vo A."/>
            <person name="Wade C."/>
            <person name="Wang S."/>
            <person name="Wangchuk T."/>
            <person name="Wangdi T."/>
            <person name="Whittaker C."/>
            <person name="Wilkinson J."/>
            <person name="Wu Y."/>
            <person name="Wyman D."/>
            <person name="Yadav S."/>
            <person name="Yang S."/>
            <person name="Yang X."/>
            <person name="Yeager S."/>
            <person name="Yee E."/>
            <person name="Young G."/>
            <person name="Zainoun J."/>
            <person name="Zembeck L."/>
            <person name="Zimmer A."/>
            <person name="Zody M."/>
            <person name="Lander E."/>
        </authorList>
    </citation>
    <scope>NUCLEOTIDE SEQUENCE [LARGE SCALE GENOMIC DNA]</scope>
</reference>
<keyword evidence="7" id="KW-1185">Reference proteome</keyword>
<dbReference type="GeneTree" id="ENSGT01120000276158"/>
<dbReference type="PANTHER" id="PTHR12113:SF6">
    <property type="entry name" value="DICKKOPF N-TERMINAL CYSTEINE-RICH DOMAIN-CONTAINING PROTEIN"/>
    <property type="match status" value="1"/>
</dbReference>
<dbReference type="Pfam" id="PF21481">
    <property type="entry name" value="DIKK1-2-4_C-subdom1"/>
    <property type="match status" value="1"/>
</dbReference>
<evidence type="ECO:0000256" key="4">
    <source>
        <dbReference type="SAM" id="MobiDB-lite"/>
    </source>
</evidence>
<evidence type="ECO:0000313" key="6">
    <source>
        <dbReference type="Ensembl" id="ENSCSAVP00000003046.1"/>
    </source>
</evidence>
<evidence type="ECO:0000259" key="5">
    <source>
        <dbReference type="Pfam" id="PF21481"/>
    </source>
</evidence>
<dbReference type="HOGENOM" id="CLU_1250294_0_0_1"/>
<reference evidence="6" key="2">
    <citation type="submission" date="2025-08" db="UniProtKB">
        <authorList>
            <consortium name="Ensembl"/>
        </authorList>
    </citation>
    <scope>IDENTIFICATION</scope>
</reference>
<keyword evidence="2" id="KW-0964">Secreted</keyword>
<dbReference type="InParanoid" id="H2YCJ8"/>
<protein>
    <recommendedName>
        <fullName evidence="5">Dickkopf-related protein 1/2/4 C-terminal subdomain 1 domain-containing protein</fullName>
    </recommendedName>
</protein>
<evidence type="ECO:0000313" key="7">
    <source>
        <dbReference type="Proteomes" id="UP000007875"/>
    </source>
</evidence>
<dbReference type="InterPro" id="IPR048500">
    <property type="entry name" value="DIKK1/2/4_C-subdom1"/>
</dbReference>
<dbReference type="STRING" id="51511.ENSCSAVP00000003046"/>
<dbReference type="InterPro" id="IPR039863">
    <property type="entry name" value="DKK1-4"/>
</dbReference>
<dbReference type="Ensembl" id="ENSCSAVT00000003091.1">
    <property type="protein sequence ID" value="ENSCSAVP00000003046.1"/>
    <property type="gene ID" value="ENSCSAVG00000001806.1"/>
</dbReference>
<evidence type="ECO:0000256" key="1">
    <source>
        <dbReference type="ARBA" id="ARBA00004613"/>
    </source>
</evidence>
<dbReference type="GO" id="GO:0005615">
    <property type="term" value="C:extracellular space"/>
    <property type="evidence" value="ECO:0007669"/>
    <property type="project" value="TreeGrafter"/>
</dbReference>
<dbReference type="GO" id="GO:0090090">
    <property type="term" value="P:negative regulation of canonical Wnt signaling pathway"/>
    <property type="evidence" value="ECO:0007669"/>
    <property type="project" value="TreeGrafter"/>
</dbReference>
<dbReference type="FunCoup" id="H2YCJ8">
    <property type="interactions" value="22"/>
</dbReference>
<feature type="domain" description="Dickkopf-related protein 1/2/4 C-terminal subdomain 1" evidence="5">
    <location>
        <begin position="147"/>
        <end position="174"/>
    </location>
</feature>
<dbReference type="eggNOG" id="KOG1218">
    <property type="taxonomic scope" value="Eukaryota"/>
</dbReference>
<dbReference type="PANTHER" id="PTHR12113">
    <property type="entry name" value="DICKKOPF3-LIKE 3"/>
    <property type="match status" value="1"/>
</dbReference>
<sequence>MIWLHCSVIEGKADNNGDMSIPGPPGPPGHHGQIVLGSKNNRPIRCLGNRGVCGPRWRIKSHKADRRRRERCKHKANKCRRTKIRRCRKKRRCKAHVTKKCRKMKRKCLNNRPGGRSPKHTSRGPNYGKTSITTVVPVTRPKKHEKEICNRTSECDVGLCCARHHHVKRCKPLLRVGQICTRPHITKRSPEAFERCPCEAGLACAASNKRHHTCQLTSLIT</sequence>
<dbReference type="Proteomes" id="UP000007875">
    <property type="component" value="Unassembled WGS sequence"/>
</dbReference>
<evidence type="ECO:0000256" key="2">
    <source>
        <dbReference type="ARBA" id="ARBA00022525"/>
    </source>
</evidence>
<keyword evidence="3" id="KW-0732">Signal</keyword>
<dbReference type="AlphaFoldDB" id="H2YCJ8"/>
<dbReference type="GO" id="GO:0039706">
    <property type="term" value="F:co-receptor binding"/>
    <property type="evidence" value="ECO:0007669"/>
    <property type="project" value="TreeGrafter"/>
</dbReference>
<name>H2YCJ8_CIOSA</name>
<accession>H2YCJ8</accession>
<dbReference type="GO" id="GO:0048019">
    <property type="term" value="F:receptor antagonist activity"/>
    <property type="evidence" value="ECO:0007669"/>
    <property type="project" value="TreeGrafter"/>
</dbReference>
<comment type="subcellular location">
    <subcellularLocation>
        <location evidence="1">Secreted</location>
    </subcellularLocation>
</comment>
<organism evidence="6 7">
    <name type="scientific">Ciona savignyi</name>
    <name type="common">Pacific transparent sea squirt</name>
    <dbReference type="NCBI Taxonomy" id="51511"/>
    <lineage>
        <taxon>Eukaryota</taxon>
        <taxon>Metazoa</taxon>
        <taxon>Chordata</taxon>
        <taxon>Tunicata</taxon>
        <taxon>Ascidiacea</taxon>
        <taxon>Phlebobranchia</taxon>
        <taxon>Cionidae</taxon>
        <taxon>Ciona</taxon>
    </lineage>
</organism>
<evidence type="ECO:0000256" key="3">
    <source>
        <dbReference type="ARBA" id="ARBA00022729"/>
    </source>
</evidence>
<dbReference type="OMA" id="RIGHICP"/>
<reference evidence="6" key="3">
    <citation type="submission" date="2025-09" db="UniProtKB">
        <authorList>
            <consortium name="Ensembl"/>
        </authorList>
    </citation>
    <scope>IDENTIFICATION</scope>
</reference>
<dbReference type="Gene3D" id="2.10.80.10">
    <property type="entry name" value="Lipase, subunit A"/>
    <property type="match status" value="1"/>
</dbReference>